<feature type="transmembrane region" description="Helical" evidence="1">
    <location>
        <begin position="43"/>
        <end position="61"/>
    </location>
</feature>
<name>A0A5J4VL71_9EUKA</name>
<sequence>RELLRRFGERTEENKHLAVEVAEKNDGQVVHIHHLLKDMNLEWMFIVIIIIMYLMWIYSWFHMDII</sequence>
<evidence type="ECO:0000313" key="3">
    <source>
        <dbReference type="Proteomes" id="UP000324800"/>
    </source>
</evidence>
<dbReference type="AlphaFoldDB" id="A0A5J4VL71"/>
<gene>
    <name evidence="2" type="ORF">EZS28_021247</name>
</gene>
<keyword evidence="1" id="KW-0812">Transmembrane</keyword>
<dbReference type="Proteomes" id="UP000324800">
    <property type="component" value="Unassembled WGS sequence"/>
</dbReference>
<comment type="caution">
    <text evidence="2">The sequence shown here is derived from an EMBL/GenBank/DDBJ whole genome shotgun (WGS) entry which is preliminary data.</text>
</comment>
<protein>
    <submittedName>
        <fullName evidence="2">Uncharacterized protein</fullName>
    </submittedName>
</protein>
<feature type="non-terminal residue" evidence="2">
    <location>
        <position position="1"/>
    </location>
</feature>
<dbReference type="EMBL" id="SNRW01006360">
    <property type="protein sequence ID" value="KAA6383224.1"/>
    <property type="molecule type" value="Genomic_DNA"/>
</dbReference>
<organism evidence="2 3">
    <name type="scientific">Streblomastix strix</name>
    <dbReference type="NCBI Taxonomy" id="222440"/>
    <lineage>
        <taxon>Eukaryota</taxon>
        <taxon>Metamonada</taxon>
        <taxon>Preaxostyla</taxon>
        <taxon>Oxymonadida</taxon>
        <taxon>Streblomastigidae</taxon>
        <taxon>Streblomastix</taxon>
    </lineage>
</organism>
<reference evidence="2 3" key="1">
    <citation type="submission" date="2019-03" db="EMBL/GenBank/DDBJ databases">
        <title>Single cell metagenomics reveals metabolic interactions within the superorganism composed of flagellate Streblomastix strix and complex community of Bacteroidetes bacteria on its surface.</title>
        <authorList>
            <person name="Treitli S.C."/>
            <person name="Kolisko M."/>
            <person name="Husnik F."/>
            <person name="Keeling P."/>
            <person name="Hampl V."/>
        </authorList>
    </citation>
    <scope>NUCLEOTIDE SEQUENCE [LARGE SCALE GENOMIC DNA]</scope>
    <source>
        <strain evidence="2">ST1C</strain>
    </source>
</reference>
<evidence type="ECO:0000256" key="1">
    <source>
        <dbReference type="SAM" id="Phobius"/>
    </source>
</evidence>
<keyword evidence="1" id="KW-1133">Transmembrane helix</keyword>
<evidence type="ECO:0000313" key="2">
    <source>
        <dbReference type="EMBL" id="KAA6383224.1"/>
    </source>
</evidence>
<accession>A0A5J4VL71</accession>
<proteinExistence type="predicted"/>
<keyword evidence="1" id="KW-0472">Membrane</keyword>